<feature type="transmembrane region" description="Helical" evidence="5">
    <location>
        <begin position="45"/>
        <end position="66"/>
    </location>
</feature>
<accession>A0A261UNX4</accession>
<feature type="transmembrane region" description="Helical" evidence="5">
    <location>
        <begin position="78"/>
        <end position="95"/>
    </location>
</feature>
<name>A0A261UNX4_9BORD</name>
<evidence type="ECO:0000256" key="5">
    <source>
        <dbReference type="SAM" id="Phobius"/>
    </source>
</evidence>
<comment type="subcellular location">
    <subcellularLocation>
        <location evidence="1">Membrane</location>
        <topology evidence="1">Multi-pass membrane protein</topology>
    </subcellularLocation>
</comment>
<dbReference type="AlphaFoldDB" id="A0A261UNX4"/>
<dbReference type="InterPro" id="IPR007267">
    <property type="entry name" value="GtrA_DPMS_TM"/>
</dbReference>
<reference evidence="8" key="1">
    <citation type="submission" date="2017-05" db="EMBL/GenBank/DDBJ databases">
        <title>Complete and WGS of Bordetella genogroups.</title>
        <authorList>
            <person name="Spilker T."/>
            <person name="Lipuma J."/>
        </authorList>
    </citation>
    <scope>NUCLEOTIDE SEQUENCE [LARGE SCALE GENOMIC DNA]</scope>
    <source>
        <strain evidence="8">AU8856</strain>
    </source>
</reference>
<evidence type="ECO:0000259" key="6">
    <source>
        <dbReference type="Pfam" id="PF04138"/>
    </source>
</evidence>
<dbReference type="EMBL" id="NEVS01000004">
    <property type="protein sequence ID" value="OZI62970.1"/>
    <property type="molecule type" value="Genomic_DNA"/>
</dbReference>
<protein>
    <recommendedName>
        <fullName evidence="6">GtrA/DPMS transmembrane domain-containing protein</fullName>
    </recommendedName>
</protein>
<feature type="transmembrane region" description="Helical" evidence="5">
    <location>
        <begin position="115"/>
        <end position="135"/>
    </location>
</feature>
<organism evidence="7 8">
    <name type="scientific">Bordetella genomosp. 11</name>
    <dbReference type="NCBI Taxonomy" id="1416808"/>
    <lineage>
        <taxon>Bacteria</taxon>
        <taxon>Pseudomonadati</taxon>
        <taxon>Pseudomonadota</taxon>
        <taxon>Betaproteobacteria</taxon>
        <taxon>Burkholderiales</taxon>
        <taxon>Alcaligenaceae</taxon>
        <taxon>Bordetella</taxon>
    </lineage>
</organism>
<dbReference type="OrthoDB" id="7060875at2"/>
<gene>
    <name evidence="7" type="ORF">CAL28_28050</name>
</gene>
<dbReference type="GO" id="GO:0016020">
    <property type="term" value="C:membrane"/>
    <property type="evidence" value="ECO:0007669"/>
    <property type="project" value="UniProtKB-SubCell"/>
</dbReference>
<sequence length="140" mass="15642">MWRISTVLKLLFTKQFLGFLAAGALAAFLHWLARLVLSEWFSFPVAVAVAYAVGMSVAFTLNSIFVFPHSVKPRRKQARDFVIVNALFFPVVWGASVSMDHLFRKVGVGVYSEAAAHAIAVALPTFLTFFIYKFFAFKDA</sequence>
<evidence type="ECO:0000313" key="8">
    <source>
        <dbReference type="Proteomes" id="UP000215767"/>
    </source>
</evidence>
<keyword evidence="8" id="KW-1185">Reference proteome</keyword>
<comment type="caution">
    <text evidence="7">The sequence shown here is derived from an EMBL/GenBank/DDBJ whole genome shotgun (WGS) entry which is preliminary data.</text>
</comment>
<feature type="transmembrane region" description="Helical" evidence="5">
    <location>
        <begin position="12"/>
        <end position="33"/>
    </location>
</feature>
<feature type="domain" description="GtrA/DPMS transmembrane" evidence="6">
    <location>
        <begin position="19"/>
        <end position="137"/>
    </location>
</feature>
<keyword evidence="3 5" id="KW-1133">Transmembrane helix</keyword>
<evidence type="ECO:0000313" key="7">
    <source>
        <dbReference type="EMBL" id="OZI62970.1"/>
    </source>
</evidence>
<keyword evidence="2 5" id="KW-0812">Transmembrane</keyword>
<evidence type="ECO:0000256" key="2">
    <source>
        <dbReference type="ARBA" id="ARBA00022692"/>
    </source>
</evidence>
<evidence type="ECO:0000256" key="3">
    <source>
        <dbReference type="ARBA" id="ARBA00022989"/>
    </source>
</evidence>
<evidence type="ECO:0000256" key="1">
    <source>
        <dbReference type="ARBA" id="ARBA00004141"/>
    </source>
</evidence>
<dbReference type="Pfam" id="PF04138">
    <property type="entry name" value="GtrA_DPMS_TM"/>
    <property type="match status" value="1"/>
</dbReference>
<proteinExistence type="predicted"/>
<evidence type="ECO:0000256" key="4">
    <source>
        <dbReference type="ARBA" id="ARBA00023136"/>
    </source>
</evidence>
<keyword evidence="4 5" id="KW-0472">Membrane</keyword>
<dbReference type="Proteomes" id="UP000215767">
    <property type="component" value="Unassembled WGS sequence"/>
</dbReference>
<dbReference type="GO" id="GO:0000271">
    <property type="term" value="P:polysaccharide biosynthetic process"/>
    <property type="evidence" value="ECO:0007669"/>
    <property type="project" value="InterPro"/>
</dbReference>